<dbReference type="InterPro" id="IPR003615">
    <property type="entry name" value="HNH_nuc"/>
</dbReference>
<dbReference type="PANTHER" id="PTHR33427">
    <property type="entry name" value="HNH ENDONUCLEASE"/>
    <property type="match status" value="1"/>
</dbReference>
<reference evidence="2" key="1">
    <citation type="journal article" date="2020" name="Nature">
        <title>Giant virus diversity and host interactions through global metagenomics.</title>
        <authorList>
            <person name="Schulz F."/>
            <person name="Roux S."/>
            <person name="Paez-Espino D."/>
            <person name="Jungbluth S."/>
            <person name="Walsh D.A."/>
            <person name="Denef V.J."/>
            <person name="McMahon K.D."/>
            <person name="Konstantinidis K.T."/>
            <person name="Eloe-Fadrosh E.A."/>
            <person name="Kyrpides N.C."/>
            <person name="Woyke T."/>
        </authorList>
    </citation>
    <scope>NUCLEOTIDE SEQUENCE</scope>
    <source>
        <strain evidence="2">GVMAG-M-3300023174-24</strain>
    </source>
</reference>
<evidence type="ECO:0000259" key="1">
    <source>
        <dbReference type="Pfam" id="PF01844"/>
    </source>
</evidence>
<dbReference type="EMBL" id="MN739631">
    <property type="protein sequence ID" value="QHT17161.1"/>
    <property type="molecule type" value="Genomic_DNA"/>
</dbReference>
<dbReference type="GO" id="GO:0008270">
    <property type="term" value="F:zinc ion binding"/>
    <property type="evidence" value="ECO:0007669"/>
    <property type="project" value="InterPro"/>
</dbReference>
<accession>A0A6C0DL39</accession>
<dbReference type="AlphaFoldDB" id="A0A6C0DL39"/>
<dbReference type="PANTHER" id="PTHR33427:SF1">
    <property type="entry name" value="F6A14.21 PROTEIN"/>
    <property type="match status" value="1"/>
</dbReference>
<protein>
    <recommendedName>
        <fullName evidence="1">HNH domain-containing protein</fullName>
    </recommendedName>
</protein>
<dbReference type="GO" id="GO:0003676">
    <property type="term" value="F:nucleic acid binding"/>
    <property type="evidence" value="ECO:0007669"/>
    <property type="project" value="InterPro"/>
</dbReference>
<dbReference type="Pfam" id="PF01844">
    <property type="entry name" value="HNH"/>
    <property type="match status" value="1"/>
</dbReference>
<name>A0A6C0DL39_9ZZZZ</name>
<feature type="domain" description="HNH" evidence="1">
    <location>
        <begin position="62"/>
        <end position="99"/>
    </location>
</feature>
<dbReference type="GO" id="GO:0004519">
    <property type="term" value="F:endonuclease activity"/>
    <property type="evidence" value="ECO:0007669"/>
    <property type="project" value="InterPro"/>
</dbReference>
<evidence type="ECO:0000313" key="2">
    <source>
        <dbReference type="EMBL" id="QHT17161.1"/>
    </source>
</evidence>
<dbReference type="Gene3D" id="1.10.30.50">
    <property type="match status" value="1"/>
</dbReference>
<dbReference type="InterPro" id="IPR002711">
    <property type="entry name" value="HNH"/>
</dbReference>
<dbReference type="CDD" id="cd00085">
    <property type="entry name" value="HNHc"/>
    <property type="match status" value="1"/>
</dbReference>
<organism evidence="2">
    <name type="scientific">viral metagenome</name>
    <dbReference type="NCBI Taxonomy" id="1070528"/>
    <lineage>
        <taxon>unclassified sequences</taxon>
        <taxon>metagenomes</taxon>
        <taxon>organismal metagenomes</taxon>
    </lineage>
</organism>
<sequence length="181" mass="21037">MATSSIVKVNEKYNNNTSYGKPGCKDAVWEKASHITGKDPNKIRRDNNGNMIMYHHYGNKKSRYGWHIDHITATAKGGSDFIDNLQPLKWNDNIKKSDKIDDKREYDNEKRRLRGFCVNQNKAPEINIGDCVFARQTTTANNWALATVLEKDRKNDKVIIMWDCAKYKDDLPYDANFFQQR</sequence>
<proteinExistence type="predicted"/>